<keyword evidence="6" id="KW-0675">Receptor</keyword>
<dbReference type="OrthoDB" id="5986013at2759"/>
<gene>
    <name evidence="6" type="ORF">PACLA_8A007784</name>
</gene>
<comment type="caution">
    <text evidence="6">The sequence shown here is derived from an EMBL/GenBank/DDBJ whole genome shotgun (WGS) entry which is preliminary data.</text>
</comment>
<keyword evidence="3" id="KW-1133">Transmembrane helix</keyword>
<dbReference type="InterPro" id="IPR050726">
    <property type="entry name" value="mGluR"/>
</dbReference>
<protein>
    <submittedName>
        <fullName evidence="6">Metabotropic glutamate receptor 4-like</fullName>
    </submittedName>
</protein>
<evidence type="ECO:0000256" key="4">
    <source>
        <dbReference type="ARBA" id="ARBA00023136"/>
    </source>
</evidence>
<accession>A0A7D9DJ69</accession>
<evidence type="ECO:0000313" key="7">
    <source>
        <dbReference type="Proteomes" id="UP001152795"/>
    </source>
</evidence>
<dbReference type="Gene3D" id="3.40.50.2300">
    <property type="match status" value="2"/>
</dbReference>
<dbReference type="SUPFAM" id="SSF53822">
    <property type="entry name" value="Periplasmic binding protein-like I"/>
    <property type="match status" value="1"/>
</dbReference>
<dbReference type="PROSITE" id="PS50259">
    <property type="entry name" value="G_PROTEIN_RECEP_F3_4"/>
    <property type="match status" value="1"/>
</dbReference>
<dbReference type="EMBL" id="CACRXK020000962">
    <property type="protein sequence ID" value="CAB3986090.1"/>
    <property type="molecule type" value="Genomic_DNA"/>
</dbReference>
<dbReference type="AlphaFoldDB" id="A0A7D9DJ69"/>
<proteinExistence type="predicted"/>
<evidence type="ECO:0000313" key="6">
    <source>
        <dbReference type="EMBL" id="CAB3986090.1"/>
    </source>
</evidence>
<dbReference type="InterPro" id="IPR028082">
    <property type="entry name" value="Peripla_BP_I"/>
</dbReference>
<sequence>MRVWVIPTVFLYTIFCSESGIASLLRSQGNNTIIALLPVHTSTADSKQCSNEVHFKSAVESQALEYAVQKVNSDPNFKDQISLGLDIENMCNKTPQNVINVIETSFKRYKTPKPSSFIVDLSDLLTRLVLDGSKNVPVFTLGSHRPRDDAFTPFIFEPSKPRIGNAVETLLQLLNWTAFDVLVANASDYEYFKDVTKTSEVCENRVFYEQSISGQTLNNDNETYPLLIFSDTIKTLTNLPAKLKGRNAIIASNFLEIDERFPKTLALKQRVPNLDEFEEFLRKSAQNNDSWFGGMIRKSAQFGECKEPGNESCLSEILGKLSGELRHGGKVIDAVYTIAHALKNTKKRPLSNDDIVATPEFTSPTGKEICFSANKDLSKLQYSVYNLAKTPATLLGNIQTLPDNTKAQLSLVELDLNRDTTGCLVTCPVGLSPVPTSAKCCVTCEKENSTACEKGLRLSDDGLKCVEVRLDYLKWKHPLSIVIFILVLSLFCVLFCLVNLYHKKAQSPTVLTSKLATMPLLLSLFITLIHPMLPIIKPSATSCNAYVFGFVQALGIPLCILISRSNSYFKKFREEDGSLKRKVLRSSPQNLIAIFLIVFQIILSIIFIAVLSAHVVHYETADPYVDYIECSTFAGGEFLFPFFFIIILSLFFSVKNFGAETVSEDTYESHFTAIFFLGFYLLSFVNIVVVYGVIGKVKVMLLCVLGVLHLLNFLFFIFLPKVYVIVLNRDLIRFSPPLYPDREVLIFGDLPGIEDDQPEHKEGPP</sequence>
<keyword evidence="7" id="KW-1185">Reference proteome</keyword>
<keyword evidence="2" id="KW-0812">Transmembrane</keyword>
<dbReference type="PANTHER" id="PTHR24060">
    <property type="entry name" value="METABOTROPIC GLUTAMATE RECEPTOR"/>
    <property type="match status" value="1"/>
</dbReference>
<comment type="subcellular location">
    <subcellularLocation>
        <location evidence="1">Membrane</location>
        <topology evidence="1">Multi-pass membrane protein</topology>
    </subcellularLocation>
</comment>
<evidence type="ECO:0000256" key="2">
    <source>
        <dbReference type="ARBA" id="ARBA00022692"/>
    </source>
</evidence>
<dbReference type="GO" id="GO:0004930">
    <property type="term" value="F:G protein-coupled receptor activity"/>
    <property type="evidence" value="ECO:0007669"/>
    <property type="project" value="InterPro"/>
</dbReference>
<dbReference type="GO" id="GO:0016020">
    <property type="term" value="C:membrane"/>
    <property type="evidence" value="ECO:0007669"/>
    <property type="project" value="UniProtKB-SubCell"/>
</dbReference>
<keyword evidence="4" id="KW-0472">Membrane</keyword>
<name>A0A7D9DJ69_PARCT</name>
<evidence type="ECO:0000256" key="1">
    <source>
        <dbReference type="ARBA" id="ARBA00004141"/>
    </source>
</evidence>
<evidence type="ECO:0000256" key="5">
    <source>
        <dbReference type="ARBA" id="ARBA00023180"/>
    </source>
</evidence>
<organism evidence="6 7">
    <name type="scientific">Paramuricea clavata</name>
    <name type="common">Red gorgonian</name>
    <name type="synonym">Violescent sea-whip</name>
    <dbReference type="NCBI Taxonomy" id="317549"/>
    <lineage>
        <taxon>Eukaryota</taxon>
        <taxon>Metazoa</taxon>
        <taxon>Cnidaria</taxon>
        <taxon>Anthozoa</taxon>
        <taxon>Octocorallia</taxon>
        <taxon>Malacalcyonacea</taxon>
        <taxon>Plexauridae</taxon>
        <taxon>Paramuricea</taxon>
    </lineage>
</organism>
<keyword evidence="5" id="KW-0325">Glycoprotein</keyword>
<reference evidence="6" key="1">
    <citation type="submission" date="2020-04" db="EMBL/GenBank/DDBJ databases">
        <authorList>
            <person name="Alioto T."/>
            <person name="Alioto T."/>
            <person name="Gomez Garrido J."/>
        </authorList>
    </citation>
    <scope>NUCLEOTIDE SEQUENCE</scope>
    <source>
        <strain evidence="6">A484AB</strain>
    </source>
</reference>
<dbReference type="Pfam" id="PF00003">
    <property type="entry name" value="7tm_3"/>
    <property type="match status" value="1"/>
</dbReference>
<dbReference type="Proteomes" id="UP001152795">
    <property type="component" value="Unassembled WGS sequence"/>
</dbReference>
<dbReference type="InterPro" id="IPR017978">
    <property type="entry name" value="GPCR_3_C"/>
</dbReference>
<evidence type="ECO:0000256" key="3">
    <source>
        <dbReference type="ARBA" id="ARBA00022989"/>
    </source>
</evidence>